<dbReference type="EMBL" id="ABWE02003634">
    <property type="status" value="NOT_ANNOTATED_CDS"/>
    <property type="molecule type" value="Genomic_DNA"/>
</dbReference>
<reference evidence="2" key="2">
    <citation type="submission" date="2015-06" db="UniProtKB">
        <authorList>
            <consortium name="EnsemblProtists"/>
        </authorList>
    </citation>
    <scope>IDENTIFICATION</scope>
    <source>
        <strain evidence="2">Emoy2</strain>
    </source>
</reference>
<name>M4C564_HYAAE</name>
<dbReference type="InParanoid" id="M4C564"/>
<dbReference type="EnsemblProtists" id="HpaT814235">
    <property type="protein sequence ID" value="HpaP814235"/>
    <property type="gene ID" value="HpaG814235"/>
</dbReference>
<protein>
    <recommendedName>
        <fullName evidence="1">Tf2-1-like SH3-like domain-containing protein</fullName>
    </recommendedName>
</protein>
<dbReference type="AlphaFoldDB" id="M4C564"/>
<dbReference type="HOGENOM" id="CLU_1565878_0_0_1"/>
<feature type="domain" description="Tf2-1-like SH3-like" evidence="1">
    <location>
        <begin position="52"/>
        <end position="98"/>
    </location>
</feature>
<evidence type="ECO:0000259" key="1">
    <source>
        <dbReference type="Pfam" id="PF24626"/>
    </source>
</evidence>
<dbReference type="Proteomes" id="UP000011713">
    <property type="component" value="Unassembled WGS sequence"/>
</dbReference>
<accession>M4C564</accession>
<keyword evidence="3" id="KW-1185">Reference proteome</keyword>
<dbReference type="InterPro" id="IPR056924">
    <property type="entry name" value="SH3_Tf2-1"/>
</dbReference>
<dbReference type="STRING" id="559515.M4C564"/>
<proteinExistence type="predicted"/>
<evidence type="ECO:0000313" key="3">
    <source>
        <dbReference type="Proteomes" id="UP000011713"/>
    </source>
</evidence>
<organism evidence="2 3">
    <name type="scientific">Hyaloperonospora arabidopsidis (strain Emoy2)</name>
    <name type="common">Downy mildew agent</name>
    <name type="synonym">Peronospora arabidopsidis</name>
    <dbReference type="NCBI Taxonomy" id="559515"/>
    <lineage>
        <taxon>Eukaryota</taxon>
        <taxon>Sar</taxon>
        <taxon>Stramenopiles</taxon>
        <taxon>Oomycota</taxon>
        <taxon>Peronosporomycetes</taxon>
        <taxon>Peronosporales</taxon>
        <taxon>Peronosporaceae</taxon>
        <taxon>Hyaloperonospora</taxon>
    </lineage>
</organism>
<reference evidence="3" key="1">
    <citation type="journal article" date="2010" name="Science">
        <title>Signatures of adaptation to obligate biotrophy in the Hyaloperonospora arabidopsidis genome.</title>
        <authorList>
            <person name="Baxter L."/>
            <person name="Tripathy S."/>
            <person name="Ishaque N."/>
            <person name="Boot N."/>
            <person name="Cabral A."/>
            <person name="Kemen E."/>
            <person name="Thines M."/>
            <person name="Ah-Fong A."/>
            <person name="Anderson R."/>
            <person name="Badejoko W."/>
            <person name="Bittner-Eddy P."/>
            <person name="Boore J.L."/>
            <person name="Chibucos M.C."/>
            <person name="Coates M."/>
            <person name="Dehal P."/>
            <person name="Delehaunty K."/>
            <person name="Dong S."/>
            <person name="Downton P."/>
            <person name="Dumas B."/>
            <person name="Fabro G."/>
            <person name="Fronick C."/>
            <person name="Fuerstenberg S.I."/>
            <person name="Fulton L."/>
            <person name="Gaulin E."/>
            <person name="Govers F."/>
            <person name="Hughes L."/>
            <person name="Humphray S."/>
            <person name="Jiang R.H."/>
            <person name="Judelson H."/>
            <person name="Kamoun S."/>
            <person name="Kyung K."/>
            <person name="Meijer H."/>
            <person name="Minx P."/>
            <person name="Morris P."/>
            <person name="Nelson J."/>
            <person name="Phuntumart V."/>
            <person name="Qutob D."/>
            <person name="Rehmany A."/>
            <person name="Rougon-Cardoso A."/>
            <person name="Ryden P."/>
            <person name="Torto-Alalibo T."/>
            <person name="Studholme D."/>
            <person name="Wang Y."/>
            <person name="Win J."/>
            <person name="Wood J."/>
            <person name="Clifton S.W."/>
            <person name="Rogers J."/>
            <person name="Van den Ackerveken G."/>
            <person name="Jones J.D."/>
            <person name="McDowell J.M."/>
            <person name="Beynon J."/>
            <person name="Tyler B.M."/>
        </authorList>
    </citation>
    <scope>NUCLEOTIDE SEQUENCE [LARGE SCALE GENOMIC DNA]</scope>
    <source>
        <strain evidence="3">Emoy2</strain>
    </source>
</reference>
<dbReference type="eggNOG" id="KOG0017">
    <property type="taxonomic scope" value="Eukaryota"/>
</dbReference>
<dbReference type="VEuPathDB" id="FungiDB:HpaG814235"/>
<sequence length="171" mass="19569">MQRQYQRARAVVNERLKVAIRGRADRHNEDRYLLDTDRGSRVWLYLDRVKEGYARKLAHMWHGPFRVAEKCGDHAVKLDIAGTPYRLFPIFHVSKLKLVRIFPERPTGGLNADEAIRPSKSLAVKELTTQAWKRRSRVGCDRTTKLVPPTLGSVIDRQSSDQVGYVGPPHG</sequence>
<dbReference type="Pfam" id="PF24626">
    <property type="entry name" value="SH3_Tf2-1"/>
    <property type="match status" value="1"/>
</dbReference>
<evidence type="ECO:0000313" key="2">
    <source>
        <dbReference type="EnsemblProtists" id="HpaP814235"/>
    </source>
</evidence>